<reference evidence="2" key="1">
    <citation type="submission" date="2016-10" db="EMBL/GenBank/DDBJ databases">
        <authorList>
            <person name="de Groot N.N."/>
        </authorList>
    </citation>
    <scope>NUCLEOTIDE SEQUENCE</scope>
</reference>
<dbReference type="EMBL" id="FPHY01000144">
    <property type="protein sequence ID" value="SFV87063.1"/>
    <property type="molecule type" value="Genomic_DNA"/>
</dbReference>
<dbReference type="EMBL" id="FPHZ01000193">
    <property type="protein sequence ID" value="SFV88987.1"/>
    <property type="molecule type" value="Genomic_DNA"/>
</dbReference>
<dbReference type="InterPro" id="IPR019110">
    <property type="entry name" value="Uncharacterised_RAQPRD"/>
</dbReference>
<evidence type="ECO:0000313" key="2">
    <source>
        <dbReference type="EMBL" id="SFV88987.1"/>
    </source>
</evidence>
<proteinExistence type="predicted"/>
<dbReference type="Pfam" id="PF09686">
    <property type="entry name" value="Plasmid_RAQPRD"/>
    <property type="match status" value="1"/>
</dbReference>
<organism evidence="2">
    <name type="scientific">hydrothermal vent metagenome</name>
    <dbReference type="NCBI Taxonomy" id="652676"/>
    <lineage>
        <taxon>unclassified sequences</taxon>
        <taxon>metagenomes</taxon>
        <taxon>ecological metagenomes</taxon>
    </lineage>
</organism>
<accession>A0A1W1E556</accession>
<evidence type="ECO:0000313" key="1">
    <source>
        <dbReference type="EMBL" id="SFV87063.1"/>
    </source>
</evidence>
<gene>
    <name evidence="1" type="ORF">MNB_SUP05-SYMBIONT-4-653</name>
    <name evidence="2" type="ORF">MNB_SUP05-SYMBIONT-5-181</name>
</gene>
<sequence>MFKKMNHQKPITIIIFLFLASLVSSTAISSVSNVNELLALKKIEQYIGNTSHLINNAEPMQTDGARYKFDYPALRQDLTAITESINRFINKNQKNQTPRTIAPLIMEY</sequence>
<name>A0A1W1E556_9ZZZZ</name>
<protein>
    <submittedName>
        <fullName evidence="2">Uncharacterized protein</fullName>
    </submittedName>
</protein>
<dbReference type="AlphaFoldDB" id="A0A1W1E556"/>